<accession>A0ABV5JKU8</accession>
<dbReference type="PANTHER" id="PTHR43213">
    <property type="entry name" value="BIFUNCTIONAL DTTP/UTP PYROPHOSPHATASE/METHYLTRANSFERASE PROTEIN-RELATED"/>
    <property type="match status" value="1"/>
</dbReference>
<evidence type="ECO:0000256" key="4">
    <source>
        <dbReference type="SAM" id="MobiDB-lite"/>
    </source>
</evidence>
<feature type="active site" description="Proton acceptor" evidence="3">
    <location>
        <position position="87"/>
    </location>
</feature>
<comment type="catalytic activity">
    <reaction evidence="3">
        <text>a 2'-deoxyribonucleoside 5'-triphosphate + H2O = a 2'-deoxyribonucleoside 5'-phosphate + diphosphate + H(+)</text>
        <dbReference type="Rhea" id="RHEA:44644"/>
        <dbReference type="ChEBI" id="CHEBI:15377"/>
        <dbReference type="ChEBI" id="CHEBI:15378"/>
        <dbReference type="ChEBI" id="CHEBI:33019"/>
        <dbReference type="ChEBI" id="CHEBI:61560"/>
        <dbReference type="ChEBI" id="CHEBI:65317"/>
        <dbReference type="EC" id="3.6.1.9"/>
    </reaction>
</comment>
<name>A0ABV5JKU8_9ACTN</name>
<dbReference type="Pfam" id="PF02545">
    <property type="entry name" value="Maf"/>
    <property type="match status" value="2"/>
</dbReference>
<gene>
    <name evidence="5" type="ORF">ACFFVD_00830</name>
</gene>
<dbReference type="Gene3D" id="3.90.950.10">
    <property type="match status" value="1"/>
</dbReference>
<comment type="similarity">
    <text evidence="3">Belongs to the Maf family.</text>
</comment>
<dbReference type="Proteomes" id="UP001589700">
    <property type="component" value="Unassembled WGS sequence"/>
</dbReference>
<evidence type="ECO:0000256" key="1">
    <source>
        <dbReference type="ARBA" id="ARBA00001968"/>
    </source>
</evidence>
<comment type="catalytic activity">
    <reaction evidence="3">
        <text>a ribonucleoside 5'-triphosphate + H2O = a ribonucleoside 5'-phosphate + diphosphate + H(+)</text>
        <dbReference type="Rhea" id="RHEA:23996"/>
        <dbReference type="ChEBI" id="CHEBI:15377"/>
        <dbReference type="ChEBI" id="CHEBI:15378"/>
        <dbReference type="ChEBI" id="CHEBI:33019"/>
        <dbReference type="ChEBI" id="CHEBI:58043"/>
        <dbReference type="ChEBI" id="CHEBI:61557"/>
        <dbReference type="EC" id="3.6.1.9"/>
    </reaction>
</comment>
<evidence type="ECO:0000313" key="5">
    <source>
        <dbReference type="EMBL" id="MFB9258345.1"/>
    </source>
</evidence>
<dbReference type="RefSeq" id="WP_182632191.1">
    <property type="nucleotide sequence ID" value="NZ_JAALDM010000121.1"/>
</dbReference>
<evidence type="ECO:0000313" key="6">
    <source>
        <dbReference type="Proteomes" id="UP001589700"/>
    </source>
</evidence>
<proteinExistence type="inferred from homology"/>
<protein>
    <recommendedName>
        <fullName evidence="3">Nucleoside triphosphate pyrophosphatase</fullName>
        <ecNumber evidence="3">3.6.1.9</ecNumber>
    </recommendedName>
    <alternativeName>
        <fullName evidence="3">Nucleotide pyrophosphatase</fullName>
        <shortName evidence="3">Nucleotide PPase</shortName>
    </alternativeName>
</protein>
<comment type="caution">
    <text evidence="3">Lacks conserved residue(s) required for the propagation of feature annotation.</text>
</comment>
<evidence type="ECO:0000256" key="3">
    <source>
        <dbReference type="HAMAP-Rule" id="MF_00528"/>
    </source>
</evidence>
<keyword evidence="3" id="KW-0546">Nucleotide metabolism</keyword>
<dbReference type="SUPFAM" id="SSF52972">
    <property type="entry name" value="ITPase-like"/>
    <property type="match status" value="2"/>
</dbReference>
<dbReference type="HAMAP" id="MF_00528">
    <property type="entry name" value="Maf"/>
    <property type="match status" value="1"/>
</dbReference>
<comment type="cofactor">
    <cofactor evidence="1 3">
        <name>a divalent metal cation</name>
        <dbReference type="ChEBI" id="CHEBI:60240"/>
    </cofactor>
</comment>
<keyword evidence="6" id="KW-1185">Reference proteome</keyword>
<organism evidence="5 6">
    <name type="scientific">Dietzia aerolata</name>
    <dbReference type="NCBI Taxonomy" id="595984"/>
    <lineage>
        <taxon>Bacteria</taxon>
        <taxon>Bacillati</taxon>
        <taxon>Actinomycetota</taxon>
        <taxon>Actinomycetes</taxon>
        <taxon>Mycobacteriales</taxon>
        <taxon>Dietziaceae</taxon>
        <taxon>Dietzia</taxon>
    </lineage>
</organism>
<dbReference type="GO" id="GO:0016787">
    <property type="term" value="F:hydrolase activity"/>
    <property type="evidence" value="ECO:0007669"/>
    <property type="project" value="UniProtKB-KW"/>
</dbReference>
<dbReference type="InterPro" id="IPR029001">
    <property type="entry name" value="ITPase-like_fam"/>
</dbReference>
<reference evidence="5 6" key="1">
    <citation type="submission" date="2024-09" db="EMBL/GenBank/DDBJ databases">
        <authorList>
            <person name="Sun Q."/>
            <person name="Mori K."/>
        </authorList>
    </citation>
    <scope>NUCLEOTIDE SEQUENCE [LARGE SCALE GENOMIC DNA]</scope>
    <source>
        <strain evidence="5 6">CCM 7659</strain>
    </source>
</reference>
<feature type="region of interest" description="Disordered" evidence="4">
    <location>
        <begin position="136"/>
        <end position="155"/>
    </location>
</feature>
<dbReference type="EMBL" id="JBHMDY010000001">
    <property type="protein sequence ID" value="MFB9258345.1"/>
    <property type="molecule type" value="Genomic_DNA"/>
</dbReference>
<dbReference type="InterPro" id="IPR003697">
    <property type="entry name" value="Maf-like"/>
</dbReference>
<sequence length="250" mass="26775">MISFVLASASPSRLRILEQAGVDPIVRPSRVDEDAVQAALPAGTPHVRVVEELARAKAQDVLDREGAQLAAEARAAGANTLIVVGCDSMLLVDGQLEGKPHTYERAMERWQKMRGRHGVLLTGHAMLVADLPAEDPVRPSTATNSSGADAGVSGGEDDDVVVVKYSGADTSDTTVHFGYPSDEDLDVYLRTGEPLECAGAFTIESLGGWFIDRIDGDPSSVIGLSLPLLRRLLHDAGMHAYQLWRPELRA</sequence>
<comment type="function">
    <text evidence="3">Nucleoside triphosphate pyrophosphatase. May have a dual role in cell division arrest and in preventing the incorporation of modified nucleotides into cellular nucleic acids.</text>
</comment>
<evidence type="ECO:0000256" key="2">
    <source>
        <dbReference type="ARBA" id="ARBA00022801"/>
    </source>
</evidence>
<keyword evidence="3" id="KW-0963">Cytoplasm</keyword>
<comment type="caution">
    <text evidence="5">The sequence shown here is derived from an EMBL/GenBank/DDBJ whole genome shotgun (WGS) entry which is preliminary data.</text>
</comment>
<comment type="subcellular location">
    <subcellularLocation>
        <location evidence="3">Cytoplasm</location>
    </subcellularLocation>
</comment>
<dbReference type="PANTHER" id="PTHR43213:SF5">
    <property type="entry name" value="BIFUNCTIONAL DTTP_UTP PYROPHOSPHATASE_METHYLTRANSFERASE PROTEIN-RELATED"/>
    <property type="match status" value="1"/>
</dbReference>
<dbReference type="CDD" id="cd00555">
    <property type="entry name" value="Maf"/>
    <property type="match status" value="1"/>
</dbReference>
<keyword evidence="2 3" id="KW-0378">Hydrolase</keyword>
<dbReference type="EC" id="3.6.1.9" evidence="3"/>